<gene>
    <name evidence="2" type="ORF">GCM10009544_47680</name>
</gene>
<proteinExistence type="predicted"/>
<dbReference type="EMBL" id="BAAAHB010000065">
    <property type="protein sequence ID" value="GAA0480181.1"/>
    <property type="molecule type" value="Genomic_DNA"/>
</dbReference>
<comment type="caution">
    <text evidence="2">The sequence shown here is derived from an EMBL/GenBank/DDBJ whole genome shotgun (WGS) entry which is preliminary data.</text>
</comment>
<evidence type="ECO:0000256" key="1">
    <source>
        <dbReference type="SAM" id="MobiDB-lite"/>
    </source>
</evidence>
<sequence length="63" mass="6668">MNASPTLWTAISLDPYGVPAEPRNSDGGHQPSLASVHRARCGEEWEAIRVLAADGKQALAQLG</sequence>
<dbReference type="RefSeq" id="WP_344094219.1">
    <property type="nucleotide sequence ID" value="NZ_BAAAHB010000065.1"/>
</dbReference>
<evidence type="ECO:0000313" key="2">
    <source>
        <dbReference type="EMBL" id="GAA0480181.1"/>
    </source>
</evidence>
<evidence type="ECO:0000313" key="3">
    <source>
        <dbReference type="Proteomes" id="UP001499895"/>
    </source>
</evidence>
<feature type="region of interest" description="Disordered" evidence="1">
    <location>
        <begin position="14"/>
        <end position="35"/>
    </location>
</feature>
<protein>
    <submittedName>
        <fullName evidence="2">Uncharacterized protein</fullName>
    </submittedName>
</protein>
<dbReference type="Proteomes" id="UP001499895">
    <property type="component" value="Unassembled WGS sequence"/>
</dbReference>
<reference evidence="2 3" key="1">
    <citation type="journal article" date="2019" name="Int. J. Syst. Evol. Microbiol.">
        <title>The Global Catalogue of Microorganisms (GCM) 10K type strain sequencing project: providing services to taxonomists for standard genome sequencing and annotation.</title>
        <authorList>
            <consortium name="The Broad Institute Genomics Platform"/>
            <consortium name="The Broad Institute Genome Sequencing Center for Infectious Disease"/>
            <person name="Wu L."/>
            <person name="Ma J."/>
        </authorList>
    </citation>
    <scope>NUCLEOTIDE SEQUENCE [LARGE SCALE GENOMIC DNA]</scope>
    <source>
        <strain evidence="2 3">JCM 10649</strain>
    </source>
</reference>
<accession>A0ABN1AMM7</accession>
<keyword evidence="3" id="KW-1185">Reference proteome</keyword>
<organism evidence="2 3">
    <name type="scientific">Streptomyces stramineus</name>
    <dbReference type="NCBI Taxonomy" id="173861"/>
    <lineage>
        <taxon>Bacteria</taxon>
        <taxon>Bacillati</taxon>
        <taxon>Actinomycetota</taxon>
        <taxon>Actinomycetes</taxon>
        <taxon>Kitasatosporales</taxon>
        <taxon>Streptomycetaceae</taxon>
        <taxon>Streptomyces</taxon>
    </lineage>
</organism>
<name>A0ABN1AMM7_9ACTN</name>